<dbReference type="InterPro" id="IPR030398">
    <property type="entry name" value="SEA_DG_dom"/>
</dbReference>
<dbReference type="GO" id="GO:0043236">
    <property type="term" value="F:laminin binding"/>
    <property type="evidence" value="ECO:0007669"/>
    <property type="project" value="TreeGrafter"/>
</dbReference>
<keyword evidence="2" id="KW-0472">Membrane</keyword>
<keyword evidence="2" id="KW-1133">Transmembrane helix</keyword>
<evidence type="ECO:0000256" key="1">
    <source>
        <dbReference type="SAM" id="MobiDB-lite"/>
    </source>
</evidence>
<dbReference type="GO" id="GO:0007411">
    <property type="term" value="P:axon guidance"/>
    <property type="evidence" value="ECO:0007669"/>
    <property type="project" value="TreeGrafter"/>
</dbReference>
<keyword evidence="2" id="KW-0812">Transmembrane</keyword>
<dbReference type="GO" id="GO:0042383">
    <property type="term" value="C:sarcolemma"/>
    <property type="evidence" value="ECO:0007669"/>
    <property type="project" value="TreeGrafter"/>
</dbReference>
<reference evidence="4 5" key="1">
    <citation type="submission" date="2024-05" db="EMBL/GenBank/DDBJ databases">
        <authorList>
            <person name="Wallberg A."/>
        </authorList>
    </citation>
    <scope>NUCLEOTIDE SEQUENCE [LARGE SCALE GENOMIC DNA]</scope>
</reference>
<evidence type="ECO:0000256" key="2">
    <source>
        <dbReference type="SAM" id="Phobius"/>
    </source>
</evidence>
<dbReference type="PROSITE" id="PS51699">
    <property type="entry name" value="SEA_DG"/>
    <property type="match status" value="1"/>
</dbReference>
<feature type="non-terminal residue" evidence="4">
    <location>
        <position position="1"/>
    </location>
</feature>
<accession>A0AAV2QBL4</accession>
<name>A0AAV2QBL4_MEGNR</name>
<dbReference type="GO" id="GO:0016011">
    <property type="term" value="C:dystroglycan complex"/>
    <property type="evidence" value="ECO:0007669"/>
    <property type="project" value="TreeGrafter"/>
</dbReference>
<feature type="region of interest" description="Disordered" evidence="1">
    <location>
        <begin position="165"/>
        <end position="216"/>
    </location>
</feature>
<keyword evidence="5" id="KW-1185">Reference proteome</keyword>
<dbReference type="AlphaFoldDB" id="A0AAV2QBL4"/>
<dbReference type="GO" id="GO:0021675">
    <property type="term" value="P:nerve development"/>
    <property type="evidence" value="ECO:0007669"/>
    <property type="project" value="TreeGrafter"/>
</dbReference>
<evidence type="ECO:0000313" key="5">
    <source>
        <dbReference type="Proteomes" id="UP001497623"/>
    </source>
</evidence>
<feature type="domain" description="Peptidase S72" evidence="3">
    <location>
        <begin position="1"/>
        <end position="89"/>
    </location>
</feature>
<dbReference type="PANTHER" id="PTHR21559:SF21">
    <property type="entry name" value="DYSTROGLYCAN 1"/>
    <property type="match status" value="1"/>
</dbReference>
<feature type="transmembrane region" description="Helical" evidence="2">
    <location>
        <begin position="109"/>
        <end position="131"/>
    </location>
</feature>
<evidence type="ECO:0000313" key="4">
    <source>
        <dbReference type="EMBL" id="CAL4078087.1"/>
    </source>
</evidence>
<dbReference type="InterPro" id="IPR008465">
    <property type="entry name" value="DAG1_C"/>
</dbReference>
<dbReference type="GO" id="GO:0002009">
    <property type="term" value="P:morphogenesis of an epithelium"/>
    <property type="evidence" value="ECO:0007669"/>
    <property type="project" value="TreeGrafter"/>
</dbReference>
<dbReference type="EMBL" id="CAXKWB010005375">
    <property type="protein sequence ID" value="CAL4078087.1"/>
    <property type="molecule type" value="Genomic_DNA"/>
</dbReference>
<gene>
    <name evidence="4" type="ORF">MNOR_LOCUS10562</name>
</gene>
<comment type="caution">
    <text evidence="4">The sequence shown here is derived from an EMBL/GenBank/DDBJ whole genome shotgun (WGS) entry which is preliminary data.</text>
</comment>
<dbReference type="Pfam" id="PF05454">
    <property type="entry name" value="DAG1"/>
    <property type="match status" value="2"/>
</dbReference>
<sequence>AVEKIAALYGDDTTDHINVRSTSSSPDQISWTNVSLVDPRSQSCSEDELEDIVQVLVNDNVNMEPNSKAKKAFEPEFVIKTVKVDYLANCADYIKVNVGEEENDPLLNFIIPVLIIACLLLLAAIIACCLFRRRKYGKMDMTDDSTYVSKGIPIIFAEELDDLPDSPKTPIIMKNEKPPVPPPQYQRGSSPAASMRPNGDHQPPPPITPSNGTTHH</sequence>
<dbReference type="Proteomes" id="UP001497623">
    <property type="component" value="Unassembled WGS sequence"/>
</dbReference>
<proteinExistence type="predicted"/>
<protein>
    <recommendedName>
        <fullName evidence="3">Peptidase S72 domain-containing protein</fullName>
    </recommendedName>
</protein>
<organism evidence="4 5">
    <name type="scientific">Meganyctiphanes norvegica</name>
    <name type="common">Northern krill</name>
    <name type="synonym">Thysanopoda norvegica</name>
    <dbReference type="NCBI Taxonomy" id="48144"/>
    <lineage>
        <taxon>Eukaryota</taxon>
        <taxon>Metazoa</taxon>
        <taxon>Ecdysozoa</taxon>
        <taxon>Arthropoda</taxon>
        <taxon>Crustacea</taxon>
        <taxon>Multicrustacea</taxon>
        <taxon>Malacostraca</taxon>
        <taxon>Eumalacostraca</taxon>
        <taxon>Eucarida</taxon>
        <taxon>Euphausiacea</taxon>
        <taxon>Euphausiidae</taxon>
        <taxon>Meganyctiphanes</taxon>
    </lineage>
</organism>
<evidence type="ECO:0000259" key="3">
    <source>
        <dbReference type="PROSITE" id="PS51699"/>
    </source>
</evidence>
<dbReference type="PANTHER" id="PTHR21559">
    <property type="entry name" value="DYSTROGLYCAN-RELATED"/>
    <property type="match status" value="1"/>
</dbReference>